<dbReference type="EC" id="3.6.4.13" evidence="6"/>
<feature type="compositionally biased region" description="Low complexity" evidence="7">
    <location>
        <begin position="1"/>
        <end position="27"/>
    </location>
</feature>
<sequence length="524" mass="58636">MDPPSSAGHSSSSMSGSSPSASAAAKAPQKKGQKKKQKKRDGSTASTKQPSKSPGSNSHSSKSPSEPSLTASSVQSTTIIEREVSQSQDNAFGEALVIYEHSEDQSEIVEGPTIYVDDSKRNELALVAAETQENDTGKGYELAIRDEPDMRRGFDHCFVKVPTKDRLSVLFATLRRSAERKVIVICSTWESASFHATLFRQLEMANVVSMHEHLEKDDDNVVRAYNSFIYHYPGIMFASDVSLREFEIPPNVDYVIQYEPPMNPIDYVYRMRESKMYDSSCHKALIFLTPDELNLLEIFEFNKIQCSELEARRVDQFKQKVEKLLVKHKELNDLAWRAFRSFCIAYEGHPSTKIYGTIDEDAVRTSFATPHLPEEYMKYSPAAAPEKKQKEPEERTERESRSRRKSANEWMDKNEKTWRKGKHGEGKEGGSSSELGATLDARPPAAGCAELGSDAACPLVPEVEGELIEGVHPENESLKVRELRECQYGYHTGGQASSRALPELWSGARISQEAARQRTHPASS</sequence>
<dbReference type="Gene3D" id="3.40.50.300">
    <property type="entry name" value="P-loop containing nucleotide triphosphate hydrolases"/>
    <property type="match status" value="1"/>
</dbReference>
<feature type="region of interest" description="Disordered" evidence="7">
    <location>
        <begin position="1"/>
        <end position="76"/>
    </location>
</feature>
<evidence type="ECO:0000256" key="7">
    <source>
        <dbReference type="SAM" id="MobiDB-lite"/>
    </source>
</evidence>
<dbReference type="OrthoDB" id="10259640at2759"/>
<evidence type="ECO:0000256" key="1">
    <source>
        <dbReference type="ARBA" id="ARBA00022741"/>
    </source>
</evidence>
<keyword evidence="4 6" id="KW-0067">ATP-binding</keyword>
<dbReference type="Pfam" id="PF00271">
    <property type="entry name" value="Helicase_C"/>
    <property type="match status" value="1"/>
</dbReference>
<dbReference type="InterPro" id="IPR027417">
    <property type="entry name" value="P-loop_NTPase"/>
</dbReference>
<dbReference type="GO" id="GO:0003724">
    <property type="term" value="F:RNA helicase activity"/>
    <property type="evidence" value="ECO:0007669"/>
    <property type="project" value="UniProtKB-EC"/>
</dbReference>
<comment type="catalytic activity">
    <reaction evidence="6">
        <text>ATP + H2O = ADP + phosphate + H(+)</text>
        <dbReference type="Rhea" id="RHEA:13065"/>
        <dbReference type="ChEBI" id="CHEBI:15377"/>
        <dbReference type="ChEBI" id="CHEBI:15378"/>
        <dbReference type="ChEBI" id="CHEBI:30616"/>
        <dbReference type="ChEBI" id="CHEBI:43474"/>
        <dbReference type="ChEBI" id="CHEBI:456216"/>
        <dbReference type="EC" id="3.6.4.13"/>
    </reaction>
</comment>
<feature type="compositionally biased region" description="Basic and acidic residues" evidence="7">
    <location>
        <begin position="385"/>
        <end position="428"/>
    </location>
</feature>
<reference evidence="9 10" key="1">
    <citation type="journal article" date="2012" name="Genome Biol.">
        <title>Genome and low-iron response of an oceanic diatom adapted to chronic iron limitation.</title>
        <authorList>
            <person name="Lommer M."/>
            <person name="Specht M."/>
            <person name="Roy A.S."/>
            <person name="Kraemer L."/>
            <person name="Andreson R."/>
            <person name="Gutowska M.A."/>
            <person name="Wolf J."/>
            <person name="Bergner S.V."/>
            <person name="Schilhabel M.B."/>
            <person name="Klostermeier U.C."/>
            <person name="Beiko R.G."/>
            <person name="Rosenstiel P."/>
            <person name="Hippler M."/>
            <person name="Laroche J."/>
        </authorList>
    </citation>
    <scope>NUCLEOTIDE SEQUENCE [LARGE SCALE GENOMIC DNA]</scope>
    <source>
        <strain evidence="9 10">CCMP1005</strain>
    </source>
</reference>
<feature type="compositionally biased region" description="Low complexity" evidence="7">
    <location>
        <begin position="50"/>
        <end position="73"/>
    </location>
</feature>
<dbReference type="InterPro" id="IPR001650">
    <property type="entry name" value="Helicase_C-like"/>
</dbReference>
<feature type="domain" description="ATP-dependent rRNA helicase SPB4-like C-terminal extension" evidence="8">
    <location>
        <begin position="316"/>
        <end position="377"/>
    </location>
</feature>
<dbReference type="SMART" id="SM01178">
    <property type="entry name" value="DUF4217"/>
    <property type="match status" value="1"/>
</dbReference>
<dbReference type="SUPFAM" id="SSF52540">
    <property type="entry name" value="P-loop containing nucleoside triphosphate hydrolases"/>
    <property type="match status" value="1"/>
</dbReference>
<comment type="domain">
    <text evidence="6">The Q motif is unique to and characteristic of the DEAD box family of RNA helicases and controls ATP binding and hydrolysis.</text>
</comment>
<keyword evidence="3 6" id="KW-0347">Helicase</keyword>
<dbReference type="PANTHER" id="PTHR24031">
    <property type="entry name" value="RNA HELICASE"/>
    <property type="match status" value="1"/>
</dbReference>
<dbReference type="AlphaFoldDB" id="K0SQJ2"/>
<dbReference type="GO" id="GO:0003723">
    <property type="term" value="F:RNA binding"/>
    <property type="evidence" value="ECO:0007669"/>
    <property type="project" value="UniProtKB-UniRule"/>
</dbReference>
<dbReference type="EMBL" id="AGNL01011151">
    <property type="protein sequence ID" value="EJK68568.1"/>
    <property type="molecule type" value="Genomic_DNA"/>
</dbReference>
<keyword evidence="10" id="KW-1185">Reference proteome</keyword>
<evidence type="ECO:0000256" key="6">
    <source>
        <dbReference type="RuleBase" id="RU365068"/>
    </source>
</evidence>
<protein>
    <recommendedName>
        <fullName evidence="6">ATP-dependent RNA helicase</fullName>
        <ecNumber evidence="6">3.6.4.13</ecNumber>
    </recommendedName>
</protein>
<feature type="region of interest" description="Disordered" evidence="7">
    <location>
        <begin position="374"/>
        <end position="440"/>
    </location>
</feature>
<evidence type="ECO:0000313" key="9">
    <source>
        <dbReference type="EMBL" id="EJK68568.1"/>
    </source>
</evidence>
<keyword evidence="1 6" id="KW-0547">Nucleotide-binding</keyword>
<dbReference type="GO" id="GO:0016787">
    <property type="term" value="F:hydrolase activity"/>
    <property type="evidence" value="ECO:0007669"/>
    <property type="project" value="UniProtKB-KW"/>
</dbReference>
<evidence type="ECO:0000256" key="2">
    <source>
        <dbReference type="ARBA" id="ARBA00022801"/>
    </source>
</evidence>
<evidence type="ECO:0000256" key="4">
    <source>
        <dbReference type="ARBA" id="ARBA00022840"/>
    </source>
</evidence>
<evidence type="ECO:0000313" key="10">
    <source>
        <dbReference type="Proteomes" id="UP000266841"/>
    </source>
</evidence>
<evidence type="ECO:0000256" key="5">
    <source>
        <dbReference type="ARBA" id="ARBA00022884"/>
    </source>
</evidence>
<dbReference type="Proteomes" id="UP000266841">
    <property type="component" value="Unassembled WGS sequence"/>
</dbReference>
<dbReference type="InterPro" id="IPR025313">
    <property type="entry name" value="SPB4-like_CTE"/>
</dbReference>
<evidence type="ECO:0000256" key="3">
    <source>
        <dbReference type="ARBA" id="ARBA00022806"/>
    </source>
</evidence>
<dbReference type="GO" id="GO:0005524">
    <property type="term" value="F:ATP binding"/>
    <property type="evidence" value="ECO:0007669"/>
    <property type="project" value="UniProtKB-UniRule"/>
</dbReference>
<comment type="caution">
    <text evidence="9">The sequence shown here is derived from an EMBL/GenBank/DDBJ whole genome shotgun (WGS) entry which is preliminary data.</text>
</comment>
<accession>K0SQJ2</accession>
<evidence type="ECO:0000259" key="8">
    <source>
        <dbReference type="SMART" id="SM01178"/>
    </source>
</evidence>
<dbReference type="eggNOG" id="KOG0342">
    <property type="taxonomic scope" value="Eukaryota"/>
</dbReference>
<gene>
    <name evidence="9" type="ORF">THAOC_10239</name>
</gene>
<proteinExistence type="inferred from homology"/>
<comment type="function">
    <text evidence="6">RNA helicase.</text>
</comment>
<keyword evidence="2 6" id="KW-0378">Hydrolase</keyword>
<keyword evidence="5 6" id="KW-0694">RNA-binding</keyword>
<comment type="similarity">
    <text evidence="6">Belongs to the DEAD box helicase family.</text>
</comment>
<organism evidence="9 10">
    <name type="scientific">Thalassiosira oceanica</name>
    <name type="common">Marine diatom</name>
    <dbReference type="NCBI Taxonomy" id="159749"/>
    <lineage>
        <taxon>Eukaryota</taxon>
        <taxon>Sar</taxon>
        <taxon>Stramenopiles</taxon>
        <taxon>Ochrophyta</taxon>
        <taxon>Bacillariophyta</taxon>
        <taxon>Coscinodiscophyceae</taxon>
        <taxon>Thalassiosirophycidae</taxon>
        <taxon>Thalassiosirales</taxon>
        <taxon>Thalassiosiraceae</taxon>
        <taxon>Thalassiosira</taxon>
    </lineage>
</organism>
<name>K0SQJ2_THAOC</name>
<feature type="compositionally biased region" description="Basic residues" evidence="7">
    <location>
        <begin position="28"/>
        <end position="39"/>
    </location>
</feature>